<dbReference type="SMART" id="SM00487">
    <property type="entry name" value="DEXDc"/>
    <property type="match status" value="1"/>
</dbReference>
<feature type="compositionally biased region" description="Acidic residues" evidence="9">
    <location>
        <begin position="1169"/>
        <end position="1190"/>
    </location>
</feature>
<protein>
    <recommendedName>
        <fullName evidence="2">RNA helicase</fullName>
        <ecNumber evidence="2">3.6.4.13</ecNumber>
    </recommendedName>
</protein>
<dbReference type="PANTHER" id="PTHR47958">
    <property type="entry name" value="ATP-DEPENDENT RNA HELICASE DBP3"/>
    <property type="match status" value="1"/>
</dbReference>
<dbReference type="SUPFAM" id="SSF52540">
    <property type="entry name" value="P-loop containing nucleoside triphosphate hydrolases"/>
    <property type="match status" value="2"/>
</dbReference>
<feature type="compositionally biased region" description="Basic and acidic residues" evidence="9">
    <location>
        <begin position="1150"/>
        <end position="1168"/>
    </location>
</feature>
<feature type="compositionally biased region" description="Basic and acidic residues" evidence="9">
    <location>
        <begin position="1297"/>
        <end position="1361"/>
    </location>
</feature>
<dbReference type="InterPro" id="IPR014001">
    <property type="entry name" value="Helicase_ATP-bd"/>
</dbReference>
<evidence type="ECO:0000256" key="5">
    <source>
        <dbReference type="ARBA" id="ARBA00022806"/>
    </source>
</evidence>
<gene>
    <name evidence="13" type="ORF">NLJ89_g3136</name>
</gene>
<dbReference type="GO" id="GO:0003676">
    <property type="term" value="F:nucleic acid binding"/>
    <property type="evidence" value="ECO:0007669"/>
    <property type="project" value="InterPro"/>
</dbReference>
<feature type="compositionally biased region" description="Basic and acidic residues" evidence="9">
    <location>
        <begin position="1076"/>
        <end position="1106"/>
    </location>
</feature>
<feature type="compositionally biased region" description="Polar residues" evidence="9">
    <location>
        <begin position="1666"/>
        <end position="1678"/>
    </location>
</feature>
<proteinExistence type="predicted"/>
<dbReference type="InterPro" id="IPR001650">
    <property type="entry name" value="Helicase_C-like"/>
</dbReference>
<dbReference type="EMBL" id="JANKHO010000218">
    <property type="protein sequence ID" value="KAJ3513094.1"/>
    <property type="molecule type" value="Genomic_DNA"/>
</dbReference>
<dbReference type="SUPFAM" id="SSF53474">
    <property type="entry name" value="alpha/beta-Hydrolases"/>
    <property type="match status" value="1"/>
</dbReference>
<dbReference type="InterPro" id="IPR029058">
    <property type="entry name" value="AB_hydrolase_fold"/>
</dbReference>
<dbReference type="InterPro" id="IPR000629">
    <property type="entry name" value="RNA-helicase_DEAD-box_CS"/>
</dbReference>
<feature type="region of interest" description="Disordered" evidence="9">
    <location>
        <begin position="514"/>
        <end position="567"/>
    </location>
</feature>
<dbReference type="InterPro" id="IPR027417">
    <property type="entry name" value="P-loop_NTPase"/>
</dbReference>
<keyword evidence="3" id="KW-0547">Nucleotide-binding</keyword>
<feature type="compositionally biased region" description="Polar residues" evidence="9">
    <location>
        <begin position="1588"/>
        <end position="1605"/>
    </location>
</feature>
<evidence type="ECO:0000256" key="2">
    <source>
        <dbReference type="ARBA" id="ARBA00012552"/>
    </source>
</evidence>
<feature type="compositionally biased region" description="Polar residues" evidence="9">
    <location>
        <begin position="1109"/>
        <end position="1128"/>
    </location>
</feature>
<feature type="compositionally biased region" description="Low complexity" evidence="9">
    <location>
        <begin position="1403"/>
        <end position="1413"/>
    </location>
</feature>
<dbReference type="CDD" id="cd18787">
    <property type="entry name" value="SF2_C_DEAD"/>
    <property type="match status" value="1"/>
</dbReference>
<dbReference type="GO" id="GO:0005524">
    <property type="term" value="F:ATP binding"/>
    <property type="evidence" value="ECO:0007669"/>
    <property type="project" value="UniProtKB-KW"/>
</dbReference>
<evidence type="ECO:0000259" key="12">
    <source>
        <dbReference type="PROSITE" id="PS51195"/>
    </source>
</evidence>
<keyword evidence="5" id="KW-0347">Helicase</keyword>
<dbReference type="InterPro" id="IPR014014">
    <property type="entry name" value="RNA_helicase_DEAD_Q_motif"/>
</dbReference>
<dbReference type="GO" id="GO:0016787">
    <property type="term" value="F:hydrolase activity"/>
    <property type="evidence" value="ECO:0007669"/>
    <property type="project" value="UniProtKB-KW"/>
</dbReference>
<feature type="domain" description="Helicase ATP-binding" evidence="10">
    <location>
        <begin position="100"/>
        <end position="275"/>
    </location>
</feature>
<evidence type="ECO:0000313" key="14">
    <source>
        <dbReference type="Proteomes" id="UP001148786"/>
    </source>
</evidence>
<dbReference type="GO" id="GO:0003724">
    <property type="term" value="F:RNA helicase activity"/>
    <property type="evidence" value="ECO:0007669"/>
    <property type="project" value="UniProtKB-EC"/>
</dbReference>
<feature type="compositionally biased region" description="Basic residues" evidence="9">
    <location>
        <begin position="1025"/>
        <end position="1035"/>
    </location>
</feature>
<accession>A0A9W8MVS2</accession>
<evidence type="ECO:0000256" key="9">
    <source>
        <dbReference type="SAM" id="MobiDB-lite"/>
    </source>
</evidence>
<dbReference type="PROSITE" id="PS51195">
    <property type="entry name" value="Q_MOTIF"/>
    <property type="match status" value="1"/>
</dbReference>
<feature type="compositionally biased region" description="Basic and acidic residues" evidence="9">
    <location>
        <begin position="914"/>
        <end position="925"/>
    </location>
</feature>
<keyword evidence="7" id="KW-0539">Nucleus</keyword>
<feature type="region of interest" description="Disordered" evidence="9">
    <location>
        <begin position="1287"/>
        <end position="1415"/>
    </location>
</feature>
<feature type="compositionally biased region" description="Acidic residues" evidence="9">
    <location>
        <begin position="1212"/>
        <end position="1224"/>
    </location>
</feature>
<keyword evidence="4" id="KW-0378">Hydrolase</keyword>
<feature type="compositionally biased region" description="Basic and acidic residues" evidence="9">
    <location>
        <begin position="889"/>
        <end position="903"/>
    </location>
</feature>
<feature type="domain" description="Helicase C-terminal" evidence="11">
    <location>
        <begin position="303"/>
        <end position="512"/>
    </location>
</feature>
<dbReference type="PROSITE" id="PS00039">
    <property type="entry name" value="DEAD_ATP_HELICASE"/>
    <property type="match status" value="1"/>
</dbReference>
<comment type="caution">
    <text evidence="13">The sequence shown here is derived from an EMBL/GenBank/DDBJ whole genome shotgun (WGS) entry which is preliminary data.</text>
</comment>
<keyword evidence="14" id="KW-1185">Reference proteome</keyword>
<feature type="compositionally biased region" description="Low complexity" evidence="9">
    <location>
        <begin position="1516"/>
        <end position="1533"/>
    </location>
</feature>
<feature type="region of interest" description="Disordered" evidence="9">
    <location>
        <begin position="871"/>
        <end position="953"/>
    </location>
</feature>
<feature type="compositionally biased region" description="Polar residues" evidence="9">
    <location>
        <begin position="1541"/>
        <end position="1557"/>
    </location>
</feature>
<dbReference type="GO" id="GO:0005634">
    <property type="term" value="C:nucleus"/>
    <property type="evidence" value="ECO:0007669"/>
    <property type="project" value="UniProtKB-SubCell"/>
</dbReference>
<dbReference type="Gene3D" id="3.40.50.300">
    <property type="entry name" value="P-loop containing nucleotide triphosphate hydrolases"/>
    <property type="match status" value="2"/>
</dbReference>
<dbReference type="OrthoDB" id="196131at2759"/>
<feature type="region of interest" description="Disordered" evidence="9">
    <location>
        <begin position="1508"/>
        <end position="1557"/>
    </location>
</feature>
<dbReference type="InterPro" id="IPR011545">
    <property type="entry name" value="DEAD/DEAH_box_helicase_dom"/>
</dbReference>
<dbReference type="Proteomes" id="UP001148786">
    <property type="component" value="Unassembled WGS sequence"/>
</dbReference>
<feature type="short sequence motif" description="Q motif" evidence="8">
    <location>
        <begin position="69"/>
        <end position="97"/>
    </location>
</feature>
<feature type="region of interest" description="Disordered" evidence="9">
    <location>
        <begin position="1588"/>
        <end position="1701"/>
    </location>
</feature>
<organism evidence="13 14">
    <name type="scientific">Agrocybe chaxingu</name>
    <dbReference type="NCBI Taxonomy" id="84603"/>
    <lineage>
        <taxon>Eukaryota</taxon>
        <taxon>Fungi</taxon>
        <taxon>Dikarya</taxon>
        <taxon>Basidiomycota</taxon>
        <taxon>Agaricomycotina</taxon>
        <taxon>Agaricomycetes</taxon>
        <taxon>Agaricomycetidae</taxon>
        <taxon>Agaricales</taxon>
        <taxon>Agaricineae</taxon>
        <taxon>Strophariaceae</taxon>
        <taxon>Agrocybe</taxon>
    </lineage>
</organism>
<evidence type="ECO:0000256" key="6">
    <source>
        <dbReference type="ARBA" id="ARBA00022840"/>
    </source>
</evidence>
<dbReference type="PROSITE" id="PS51194">
    <property type="entry name" value="HELICASE_CTER"/>
    <property type="match status" value="1"/>
</dbReference>
<dbReference type="Pfam" id="PF00270">
    <property type="entry name" value="DEAD"/>
    <property type="match status" value="1"/>
</dbReference>
<evidence type="ECO:0000256" key="8">
    <source>
        <dbReference type="PROSITE-ProRule" id="PRU00552"/>
    </source>
</evidence>
<evidence type="ECO:0000259" key="11">
    <source>
        <dbReference type="PROSITE" id="PS51194"/>
    </source>
</evidence>
<feature type="compositionally biased region" description="Gly residues" evidence="9">
    <location>
        <begin position="514"/>
        <end position="554"/>
    </location>
</feature>
<evidence type="ECO:0000313" key="13">
    <source>
        <dbReference type="EMBL" id="KAJ3513094.1"/>
    </source>
</evidence>
<feature type="domain" description="DEAD-box RNA helicase Q" evidence="12">
    <location>
        <begin position="69"/>
        <end position="97"/>
    </location>
</feature>
<feature type="compositionally biased region" description="Polar residues" evidence="9">
    <location>
        <begin position="1613"/>
        <end position="1626"/>
    </location>
</feature>
<dbReference type="CDD" id="cd17966">
    <property type="entry name" value="DEADc_DDX5_DDX17"/>
    <property type="match status" value="1"/>
</dbReference>
<evidence type="ECO:0000256" key="3">
    <source>
        <dbReference type="ARBA" id="ARBA00022741"/>
    </source>
</evidence>
<comment type="subcellular location">
    <subcellularLocation>
        <location evidence="1">Nucleus</location>
    </subcellularLocation>
</comment>
<dbReference type="EC" id="3.6.4.13" evidence="2"/>
<dbReference type="PROSITE" id="PS51192">
    <property type="entry name" value="HELICASE_ATP_BIND_1"/>
    <property type="match status" value="1"/>
</dbReference>
<dbReference type="Pfam" id="PF00271">
    <property type="entry name" value="Helicase_C"/>
    <property type="match status" value="2"/>
</dbReference>
<dbReference type="Gene3D" id="3.40.50.1820">
    <property type="entry name" value="alpha/beta hydrolase"/>
    <property type="match status" value="1"/>
</dbReference>
<reference evidence="13" key="1">
    <citation type="submission" date="2022-07" db="EMBL/GenBank/DDBJ databases">
        <title>Genome Sequence of Agrocybe chaxingu.</title>
        <authorList>
            <person name="Buettner E."/>
        </authorList>
    </citation>
    <scope>NUCLEOTIDE SEQUENCE</scope>
    <source>
        <strain evidence="13">MP-N11</strain>
    </source>
</reference>
<dbReference type="SMART" id="SM00490">
    <property type="entry name" value="HELICc"/>
    <property type="match status" value="1"/>
</dbReference>
<keyword evidence="6" id="KW-0067">ATP-binding</keyword>
<name>A0A9W8MVS2_9AGAR</name>
<feature type="compositionally biased region" description="Basic and acidic residues" evidence="9">
    <location>
        <begin position="1372"/>
        <end position="1388"/>
    </location>
</feature>
<evidence type="ECO:0000259" key="10">
    <source>
        <dbReference type="PROSITE" id="PS51192"/>
    </source>
</evidence>
<evidence type="ECO:0000256" key="4">
    <source>
        <dbReference type="ARBA" id="ARBA00022801"/>
    </source>
</evidence>
<evidence type="ECO:0000256" key="1">
    <source>
        <dbReference type="ARBA" id="ARBA00004123"/>
    </source>
</evidence>
<feature type="region of interest" description="Disordered" evidence="9">
    <location>
        <begin position="1019"/>
        <end position="1224"/>
    </location>
</feature>
<feature type="compositionally biased region" description="Low complexity" evidence="9">
    <location>
        <begin position="1629"/>
        <end position="1640"/>
    </location>
</feature>
<evidence type="ECO:0000256" key="7">
    <source>
        <dbReference type="ARBA" id="ARBA00023242"/>
    </source>
</evidence>
<sequence>MSYGGYHGGGGGYGGGGGGGWGGGYGHDDRMSGLGEDKRVAARSDRDIEEFRRVKEIKVQGRNVPRPVTSFEEVGFPEYLMTSIRAQGFPAPTPIQCQAWPMALSGRDVVAIAQTGSGKTISFALPAMLHINAQPLLAPGDGPIALVLAPTRELAVQIQQECTKFGSNSRIRNTAIYGGAPKGPQIRDLQRGVEIVIATPGRLIDMLETQKTNLRRVTYLVMDEADRMLDMGFEPQIRKIVSQIRPDRQTLMFSATWPKDVQKLANDFLKDMIQVNIGSMELTANHNIQQIVEVCSDFEKRNKLIKHLDQISAENAKVLIFVATKRVADDITRYLREDGWPALAIHGDKEQRERDWVLGEFKAGRSPILIATDVASRGLASSGCRQRRSPLGALTGFISKILSGRKAGEVDDFSKCILLGIQWASSRRTSRIGQVLYHDQAVDVKDVGYVINYDFPNNCEDYIHRIGRTGRAGMKGISYTYFTTDNAKSARELIGILREAKAVVPPQLEEMASFGGGGGRSRYGGGGRGRGGGGGGGGGHRYGGGGGHDSGYHGGRNSHHGADRCWTEDTPNQNHAMDMYGIQLGTAQDVSFLVDFLPGYLFPGGEHKVENWGTAGISLGGHSTWILLGQDPRIQVGIPIIGCPDYVALMKHRAQESKVTFGAPYLPASFLAAIQKSNPASQPYKSVAGNPFLGKKILVLSGEADTLVPWTASKEFVDSLEVGTGGVKSVVVEAGVGHKCTGRMVELAVDPRADASNIRTRPPERLRCRESRHLRKQWRWAAFCQFFFTFAPLLAMNDVTISDIERDLTQHTSVVLPRIMTRLLYTLSYDRKVSLDNWQTALRKQYNKRDPQANPIGPEPIDPRLLEDMKEDENDGQEEKSEPSNPPPHQDDQSSSGDRDSRAPRAASSSAEPIKSEDASRRDVSMDAEPSEPVSRADPATENHEAQQAPSLDWLQLPTLAQLESLHTLAEWQFQNPTRLRMIMKSDDELALWRIEPIGYDSKRNAYWFIGTDRLWIQRAPPRPSRPKALKRKRPTQAAAQKKLANGKTTAPKTKRPRLEVQAITDSPSTSRHSRAAKDQAKMKLDAQAKELAELNRQANIRESKSRSARQTPMRSQPSRTSIRTGTRLSARLRGTEDDEWQPIPDEWLSDGKAKQDQEEDSKRKTGLESDEETISDLTELSEDGGEPSEPESSPSKPAVNGKRGKASKADDPDEDASQESPEDFVEWETLKICATLYEWEHIAERFQNATHYTEKALYKVLVNNIVPAVTEELREIERKRNLEEAMVHRKRSSRIATRESEKEEARLAARRKQEEDEKMGRARRLEARQQREEEERIKRETAREQRKKEREAREASRRAQTEAAVQSDTNSKSEGKKSRSPQRETRKAKSTSKANGDAHANSRTGSTSGSRTPAGEDWELCCEICLRRGINLDDDQAAGRPRRNWNTVEFICKWCRAAQQAHRKEYPVAGAPAKHPYPPILSTPQVQAYGSYQHQQQQLPSISNLHMDHRHTGHYPSSYQQPQQQSYYSRQPVNGHQHPSVYSQHQHSTAAAVSEQRQAISFSHYQPSERGFSSGSQRLPTEQHHSYYQSNNSSDRYQQGSSNYYKPPPITPSWNVNTPVQSSGYPVSHNSSTLPSSSSGFRLPPPEHLLSRPVQQYPIHESSHGQHQQSYSRSYPTEQHYPPATQFKHHPTSYQPPLGR</sequence>
<dbReference type="FunFam" id="3.40.50.300:FF:000079">
    <property type="entry name" value="probable ATP-dependent RNA helicase DDX17"/>
    <property type="match status" value="1"/>
</dbReference>